<comment type="caution">
    <text evidence="2">The sequence shown here is derived from an EMBL/GenBank/DDBJ whole genome shotgun (WGS) entry which is preliminary data.</text>
</comment>
<sequence>MTPPHSGLCIFKQSQSSHILSILKLISSSVISFRRGMCYTPCKTVIKDINAIVNDYRIPVDSQYWFATKQCSHT</sequence>
<dbReference type="EMBL" id="VLTB01000049">
    <property type="protein sequence ID" value="NDR90323.1"/>
    <property type="molecule type" value="Genomic_DNA"/>
</dbReference>
<name>A0A2G9A319_ECOLX</name>
<evidence type="ECO:0000313" key="4">
    <source>
        <dbReference type="Proteomes" id="UP000471490"/>
    </source>
</evidence>
<reference evidence="2 3" key="1">
    <citation type="submission" date="2019-02" db="EMBL/GenBank/DDBJ databases">
        <authorList>
            <person name="Slukin P."/>
            <person name="Fursova N."/>
            <person name="Ermolenko Z."/>
            <person name="Mayskaya N."/>
            <person name="Kislichkina A."/>
            <person name="Mukhina T."/>
            <person name="Sizova A."/>
            <person name="Bogun A."/>
        </authorList>
    </citation>
    <scope>NUCLEOTIDE SEQUENCE [LARGE SCALE GENOMIC DNA]</scope>
    <source>
        <strain evidence="2">SCPM-O-B-8431</strain>
        <strain evidence="3">SCPM-O-B-8431(U15)</strain>
    </source>
</reference>
<evidence type="ECO:0000313" key="2">
    <source>
        <dbReference type="EMBL" id="RYL77394.1"/>
    </source>
</evidence>
<proteinExistence type="predicted"/>
<evidence type="ECO:0000313" key="1">
    <source>
        <dbReference type="EMBL" id="NDR90323.1"/>
    </source>
</evidence>
<gene>
    <name evidence="2" type="ORF">EWK56_25330</name>
    <name evidence="1" type="ORF">FPI65_03190</name>
</gene>
<reference evidence="1 4" key="2">
    <citation type="journal article" date="2020" name="Int. J. Nanomedicine">
        <title>Consequences Of Long-Term Bacteria's Exposure To Silver Nanoformulations With Different PhysicoChemical Properties.</title>
        <authorList>
            <person name="Kedziora A."/>
            <person name="Wernecki M."/>
            <person name="Korzekwa K."/>
            <person name="Speruda M."/>
            <person name="Gerasymchuk Y."/>
            <person name="Lukowiak A."/>
            <person name="Bugla-Ploskonska G."/>
        </authorList>
    </citation>
    <scope>NUCLEOTIDE SEQUENCE [LARGE SCALE GENOMIC DNA]</scope>
    <source>
        <strain evidence="1 4">ATCC 11230</strain>
    </source>
</reference>
<dbReference type="EMBL" id="SERV01000026">
    <property type="protein sequence ID" value="RYL77394.1"/>
    <property type="molecule type" value="Genomic_DNA"/>
</dbReference>
<evidence type="ECO:0000313" key="3">
    <source>
        <dbReference type="Proteomes" id="UP000291778"/>
    </source>
</evidence>
<protein>
    <submittedName>
        <fullName evidence="2">Uncharacterized protein</fullName>
    </submittedName>
</protein>
<accession>A0A2G9A319</accession>
<dbReference type="Proteomes" id="UP000291778">
    <property type="component" value="Unassembled WGS sequence"/>
</dbReference>
<dbReference type="Proteomes" id="UP000471490">
    <property type="component" value="Unassembled WGS sequence"/>
</dbReference>
<organism evidence="2 3">
    <name type="scientific">Escherichia coli</name>
    <dbReference type="NCBI Taxonomy" id="562"/>
    <lineage>
        <taxon>Bacteria</taxon>
        <taxon>Pseudomonadati</taxon>
        <taxon>Pseudomonadota</taxon>
        <taxon>Gammaproteobacteria</taxon>
        <taxon>Enterobacterales</taxon>
        <taxon>Enterobacteriaceae</taxon>
        <taxon>Escherichia</taxon>
    </lineage>
</organism>
<dbReference type="AlphaFoldDB" id="A0A2G9A319"/>